<protein>
    <submittedName>
        <fullName evidence="1">L1 transposable element-related</fullName>
    </submittedName>
</protein>
<proteinExistence type="predicted"/>
<gene>
    <name evidence="1" type="ORF">MML48_4g00015769</name>
</gene>
<organism evidence="1 2">
    <name type="scientific">Holotrichia oblita</name>
    <name type="common">Chafer beetle</name>
    <dbReference type="NCBI Taxonomy" id="644536"/>
    <lineage>
        <taxon>Eukaryota</taxon>
        <taxon>Metazoa</taxon>
        <taxon>Ecdysozoa</taxon>
        <taxon>Arthropoda</taxon>
        <taxon>Hexapoda</taxon>
        <taxon>Insecta</taxon>
        <taxon>Pterygota</taxon>
        <taxon>Neoptera</taxon>
        <taxon>Endopterygota</taxon>
        <taxon>Coleoptera</taxon>
        <taxon>Polyphaga</taxon>
        <taxon>Scarabaeiformia</taxon>
        <taxon>Scarabaeidae</taxon>
        <taxon>Melolonthinae</taxon>
        <taxon>Holotrichia</taxon>
    </lineage>
</organism>
<keyword evidence="2" id="KW-1185">Reference proteome</keyword>
<sequence>MPLTREQIIDYKVIFRECIDDLITDNTFILRLGNALAKTIENSIDVALKTHAETLKTYSAHIDQLKEENLVLRNKMDSLEQYSRRNNIRINGIVQEQDENLEEKIISFCEERLNVSVELRDIDRVHRLGKPDKTSSPRSIIIKFTNHGCKQKILAAKKRS</sequence>
<evidence type="ECO:0000313" key="1">
    <source>
        <dbReference type="EMBL" id="KAI4463744.1"/>
    </source>
</evidence>
<accession>A0ACB9TAJ4</accession>
<reference evidence="1" key="1">
    <citation type="submission" date="2022-04" db="EMBL/GenBank/DDBJ databases">
        <title>Chromosome-scale genome assembly of Holotrichia oblita Faldermann.</title>
        <authorList>
            <person name="Rongchong L."/>
        </authorList>
    </citation>
    <scope>NUCLEOTIDE SEQUENCE</scope>
    <source>
        <strain evidence="1">81SQS9</strain>
    </source>
</reference>
<evidence type="ECO:0000313" key="2">
    <source>
        <dbReference type="Proteomes" id="UP001056778"/>
    </source>
</evidence>
<dbReference type="EMBL" id="CM043018">
    <property type="protein sequence ID" value="KAI4463744.1"/>
    <property type="molecule type" value="Genomic_DNA"/>
</dbReference>
<name>A0ACB9TAJ4_HOLOL</name>
<comment type="caution">
    <text evidence="1">The sequence shown here is derived from an EMBL/GenBank/DDBJ whole genome shotgun (WGS) entry which is preliminary data.</text>
</comment>
<dbReference type="Proteomes" id="UP001056778">
    <property type="component" value="Chromosome 4"/>
</dbReference>